<comment type="caution">
    <text evidence="1">The sequence shown here is derived from an EMBL/GenBank/DDBJ whole genome shotgun (WGS) entry which is preliminary data.</text>
</comment>
<dbReference type="RefSeq" id="WP_002170032.1">
    <property type="nucleotide sequence ID" value="NZ_JH792254.1"/>
</dbReference>
<dbReference type="Pfam" id="PF13113">
    <property type="entry name" value="DUF3970"/>
    <property type="match status" value="1"/>
</dbReference>
<protein>
    <recommendedName>
        <fullName evidence="3">DUF3970 domain-containing protein</fullName>
    </recommendedName>
</protein>
<evidence type="ECO:0000313" key="2">
    <source>
        <dbReference type="Proteomes" id="UP000006976"/>
    </source>
</evidence>
<gene>
    <name evidence="1" type="ORF">III_05976</name>
</gene>
<dbReference type="AlphaFoldDB" id="A0ABC9QUP3"/>
<sequence length="67" mass="7679">MLNIRVSGDEKEVKTFMDFIQKISESHGKYEVTGTREPQKGKNPKYKNSTNVLGYMNLKSIIVRGED</sequence>
<dbReference type="EMBL" id="AHEV01000056">
    <property type="protein sequence ID" value="EJR29171.1"/>
    <property type="molecule type" value="Genomic_DNA"/>
</dbReference>
<dbReference type="InterPro" id="IPR025088">
    <property type="entry name" value="DUF3970"/>
</dbReference>
<evidence type="ECO:0000313" key="1">
    <source>
        <dbReference type="EMBL" id="EJR29171.1"/>
    </source>
</evidence>
<evidence type="ECO:0008006" key="3">
    <source>
        <dbReference type="Google" id="ProtNLM"/>
    </source>
</evidence>
<accession>A0ABC9QUP3</accession>
<proteinExistence type="predicted"/>
<organism evidence="1 2">
    <name type="scientific">Bacillus mycoides</name>
    <dbReference type="NCBI Taxonomy" id="1405"/>
    <lineage>
        <taxon>Bacteria</taxon>
        <taxon>Bacillati</taxon>
        <taxon>Bacillota</taxon>
        <taxon>Bacilli</taxon>
        <taxon>Bacillales</taxon>
        <taxon>Bacillaceae</taxon>
        <taxon>Bacillus</taxon>
        <taxon>Bacillus cereus group</taxon>
    </lineage>
</organism>
<dbReference type="Proteomes" id="UP000006976">
    <property type="component" value="Unassembled WGS sequence"/>
</dbReference>
<name>A0ABC9QUP3_BACMY</name>
<reference evidence="1 2" key="1">
    <citation type="submission" date="2012-04" db="EMBL/GenBank/DDBJ databases">
        <title>The Genome Sequence of Bacillus cereus VD078.</title>
        <authorList>
            <consortium name="The Broad Institute Genome Sequencing Platform"/>
            <consortium name="The Broad Institute Genome Sequencing Center for Infectious Disease"/>
            <person name="Feldgarden M."/>
            <person name="Van der Auwera G.A."/>
            <person name="Mahillon J."/>
            <person name="Duprez V."/>
            <person name="Timmery S."/>
            <person name="Mattelet C."/>
            <person name="Dierick K."/>
            <person name="Sun M."/>
            <person name="Yu Z."/>
            <person name="Zhu L."/>
            <person name="Hu X."/>
            <person name="Shank E.B."/>
            <person name="Swiecicka I."/>
            <person name="Hansen B.M."/>
            <person name="Andrup L."/>
            <person name="Young S.K."/>
            <person name="Zeng Q."/>
            <person name="Gargeya S."/>
            <person name="Fitzgerald M."/>
            <person name="Haas B."/>
            <person name="Abouelleil A."/>
            <person name="Alvarado L."/>
            <person name="Arachchi H.M."/>
            <person name="Berlin A."/>
            <person name="Chapman S.B."/>
            <person name="Goldberg J."/>
            <person name="Griggs A."/>
            <person name="Gujja S."/>
            <person name="Hansen M."/>
            <person name="Howarth C."/>
            <person name="Imamovic A."/>
            <person name="Larimer J."/>
            <person name="McCowen C."/>
            <person name="Montmayeur A."/>
            <person name="Murphy C."/>
            <person name="Neiman D."/>
            <person name="Pearson M."/>
            <person name="Priest M."/>
            <person name="Roberts A."/>
            <person name="Saif S."/>
            <person name="Shea T."/>
            <person name="Sisk P."/>
            <person name="Sykes S."/>
            <person name="Wortman J."/>
            <person name="Nusbaum C."/>
            <person name="Birren B."/>
        </authorList>
    </citation>
    <scope>NUCLEOTIDE SEQUENCE [LARGE SCALE GENOMIC DNA]</scope>
    <source>
        <strain evidence="1 2">VD078</strain>
    </source>
</reference>